<evidence type="ECO:0000313" key="2">
    <source>
        <dbReference type="Proteomes" id="UP001175271"/>
    </source>
</evidence>
<evidence type="ECO:0000313" key="1">
    <source>
        <dbReference type="EMBL" id="KAK0408772.1"/>
    </source>
</evidence>
<dbReference type="Proteomes" id="UP001175271">
    <property type="component" value="Unassembled WGS sequence"/>
</dbReference>
<reference evidence="1" key="1">
    <citation type="submission" date="2023-06" db="EMBL/GenBank/DDBJ databases">
        <title>Genomic analysis of the entomopathogenic nematode Steinernema hermaphroditum.</title>
        <authorList>
            <person name="Schwarz E.M."/>
            <person name="Heppert J.K."/>
            <person name="Baniya A."/>
            <person name="Schwartz H.T."/>
            <person name="Tan C.-H."/>
            <person name="Antoshechkin I."/>
            <person name="Sternberg P.W."/>
            <person name="Goodrich-Blair H."/>
            <person name="Dillman A.R."/>
        </authorList>
    </citation>
    <scope>NUCLEOTIDE SEQUENCE</scope>
    <source>
        <strain evidence="1">PS9179</strain>
        <tissue evidence="1">Whole animal</tissue>
    </source>
</reference>
<protein>
    <submittedName>
        <fullName evidence="1">Uncharacterized protein</fullName>
    </submittedName>
</protein>
<accession>A0AA39HMT3</accession>
<name>A0AA39HMT3_9BILA</name>
<keyword evidence="2" id="KW-1185">Reference proteome</keyword>
<proteinExistence type="predicted"/>
<dbReference type="AlphaFoldDB" id="A0AA39HMT3"/>
<sequence length="224" mass="25891">MDCTASTSPSTFSFIDSDFKDEPDNTLKCPICLEEFDVPKFLSCCGRSICHANDLLKSEKDAINESLKNTKPKLICEQCDQDMYVDTVYCCVRCDPKKKICSHCVIKDHKLHEIEDITYVPKEEREELVTDITKKVGNIENLTFDSDDFKKCLELTSANYRKAKDILKEVVIDDYQTRDDIERKLSKAKKIIIRVKKDYVNILKLKESIATLERELEVDVSERI</sequence>
<gene>
    <name evidence="1" type="ORF">QR680_004149</name>
</gene>
<dbReference type="SUPFAM" id="SSF57850">
    <property type="entry name" value="RING/U-box"/>
    <property type="match status" value="1"/>
</dbReference>
<dbReference type="InterPro" id="IPR013083">
    <property type="entry name" value="Znf_RING/FYVE/PHD"/>
</dbReference>
<dbReference type="Gene3D" id="3.30.40.10">
    <property type="entry name" value="Zinc/RING finger domain, C3HC4 (zinc finger)"/>
    <property type="match status" value="1"/>
</dbReference>
<dbReference type="EMBL" id="JAUCMV010000003">
    <property type="protein sequence ID" value="KAK0408772.1"/>
    <property type="molecule type" value="Genomic_DNA"/>
</dbReference>
<comment type="caution">
    <text evidence="1">The sequence shown here is derived from an EMBL/GenBank/DDBJ whole genome shotgun (WGS) entry which is preliminary data.</text>
</comment>
<organism evidence="1 2">
    <name type="scientific">Steinernema hermaphroditum</name>
    <dbReference type="NCBI Taxonomy" id="289476"/>
    <lineage>
        <taxon>Eukaryota</taxon>
        <taxon>Metazoa</taxon>
        <taxon>Ecdysozoa</taxon>
        <taxon>Nematoda</taxon>
        <taxon>Chromadorea</taxon>
        <taxon>Rhabditida</taxon>
        <taxon>Tylenchina</taxon>
        <taxon>Panagrolaimomorpha</taxon>
        <taxon>Strongyloidoidea</taxon>
        <taxon>Steinernematidae</taxon>
        <taxon>Steinernema</taxon>
    </lineage>
</organism>